<evidence type="ECO:0000313" key="4">
    <source>
        <dbReference type="Proteomes" id="UP000605568"/>
    </source>
</evidence>
<reference evidence="4" key="1">
    <citation type="journal article" date="2019" name="Int. J. Syst. Evol. Microbiol.">
        <title>The Global Catalogue of Microorganisms (GCM) 10K type strain sequencing project: providing services to taxonomists for standard genome sequencing and annotation.</title>
        <authorList>
            <consortium name="The Broad Institute Genomics Platform"/>
            <consortium name="The Broad Institute Genome Sequencing Center for Infectious Disease"/>
            <person name="Wu L."/>
            <person name="Ma J."/>
        </authorList>
    </citation>
    <scope>NUCLEOTIDE SEQUENCE [LARGE SCALE GENOMIC DNA]</scope>
    <source>
        <strain evidence="4">CGMCC 4.7367</strain>
    </source>
</reference>
<dbReference type="Gene3D" id="3.90.1300.10">
    <property type="entry name" value="Amidase signature (AS) domain"/>
    <property type="match status" value="1"/>
</dbReference>
<dbReference type="RefSeq" id="WP_191297088.1">
    <property type="nucleotide sequence ID" value="NZ_BNAR01000002.1"/>
</dbReference>
<comment type="caution">
    <text evidence="3">The sequence shown here is derived from an EMBL/GenBank/DDBJ whole genome shotgun (WGS) entry which is preliminary data.</text>
</comment>
<dbReference type="InterPro" id="IPR023631">
    <property type="entry name" value="Amidase_dom"/>
</dbReference>
<dbReference type="PANTHER" id="PTHR11895">
    <property type="entry name" value="TRANSAMIDASE"/>
    <property type="match status" value="1"/>
</dbReference>
<sequence length="465" mass="49380">MNPHELTAAQQLEALQAKEISSRELTEHYLARIERHAALGAFVTVNENALDEAAKADERLAAGDREPLLGLPLGIKDLAATAGIRTTFGSAAMAEFVPSEDSWTVGLLRRAGAVVLGKTNASEFGATCYTENDVTPAPAVTPYAPARYSSGSSGGAATAVAAGLLPVAHASDGAGSIRTPAATCHLVGMKPSRGLVSPAPATSFLSASTEGPIARTVRDAALLLDVMASPAPGDLYGWRPGGPFSTALHLDRPLRIALWTDTGTEEHADPQAELVVRRTADVLTRLGHEVCEIPLPARYDEPVSRAILTWFAYQVGAVVRMMVPPERTHLLRPYSRHLLDVNETLSANDVVTAQALLARYASTFLSEVDDYDAVLTPTTNGAPVPIGHYDGDEADLMLKWSCHTPWANLAGVPAISLPSHVDCEGLPHGVHLVGRHRGDAELLALAAQLESAALWNELHPPSWHH</sequence>
<name>A0ABQ3M6H1_9PSEU</name>
<feature type="domain" description="Amidase" evidence="2">
    <location>
        <begin position="24"/>
        <end position="443"/>
    </location>
</feature>
<protein>
    <submittedName>
        <fullName evidence="3">Amidase</fullName>
    </submittedName>
</protein>
<dbReference type="InterPro" id="IPR000120">
    <property type="entry name" value="Amidase"/>
</dbReference>
<dbReference type="EMBL" id="BNAR01000002">
    <property type="protein sequence ID" value="GHH33370.1"/>
    <property type="molecule type" value="Genomic_DNA"/>
</dbReference>
<dbReference type="Pfam" id="PF01425">
    <property type="entry name" value="Amidase"/>
    <property type="match status" value="1"/>
</dbReference>
<evidence type="ECO:0000259" key="2">
    <source>
        <dbReference type="Pfam" id="PF01425"/>
    </source>
</evidence>
<gene>
    <name evidence="3" type="primary">amiE</name>
    <name evidence="3" type="ORF">GCM10017774_15700</name>
</gene>
<dbReference type="InterPro" id="IPR036928">
    <property type="entry name" value="AS_sf"/>
</dbReference>
<dbReference type="PANTHER" id="PTHR11895:SF7">
    <property type="entry name" value="GLUTAMYL-TRNA(GLN) AMIDOTRANSFERASE SUBUNIT A, MITOCHONDRIAL"/>
    <property type="match status" value="1"/>
</dbReference>
<accession>A0ABQ3M6H1</accession>
<keyword evidence="4" id="KW-1185">Reference proteome</keyword>
<dbReference type="SUPFAM" id="SSF75304">
    <property type="entry name" value="Amidase signature (AS) enzymes"/>
    <property type="match status" value="1"/>
</dbReference>
<evidence type="ECO:0000256" key="1">
    <source>
        <dbReference type="ARBA" id="ARBA00009199"/>
    </source>
</evidence>
<proteinExistence type="inferred from homology"/>
<comment type="similarity">
    <text evidence="1">Belongs to the amidase family.</text>
</comment>
<organism evidence="3 4">
    <name type="scientific">Lentzea cavernae</name>
    <dbReference type="NCBI Taxonomy" id="2020703"/>
    <lineage>
        <taxon>Bacteria</taxon>
        <taxon>Bacillati</taxon>
        <taxon>Actinomycetota</taxon>
        <taxon>Actinomycetes</taxon>
        <taxon>Pseudonocardiales</taxon>
        <taxon>Pseudonocardiaceae</taxon>
        <taxon>Lentzea</taxon>
    </lineage>
</organism>
<dbReference type="Proteomes" id="UP000605568">
    <property type="component" value="Unassembled WGS sequence"/>
</dbReference>
<evidence type="ECO:0000313" key="3">
    <source>
        <dbReference type="EMBL" id="GHH33370.1"/>
    </source>
</evidence>